<sequence>MPFSHLRVLPMLSAPLLGEYPSHTQVTEHLENIKTPFQKSL</sequence>
<organism evidence="1 2">
    <name type="scientific">Oribacterium sinus F0268</name>
    <dbReference type="NCBI Taxonomy" id="585501"/>
    <lineage>
        <taxon>Bacteria</taxon>
        <taxon>Bacillati</taxon>
        <taxon>Bacillota</taxon>
        <taxon>Clostridia</taxon>
        <taxon>Lachnospirales</taxon>
        <taxon>Lachnospiraceae</taxon>
        <taxon>Oribacterium</taxon>
    </lineage>
</organism>
<dbReference type="InParanoid" id="C2KUL3"/>
<evidence type="ECO:0000313" key="1">
    <source>
        <dbReference type="EMBL" id="EEJ52543.1"/>
    </source>
</evidence>
<evidence type="ECO:0000313" key="2">
    <source>
        <dbReference type="Proteomes" id="UP000004121"/>
    </source>
</evidence>
<gene>
    <name evidence="1" type="ORF">HMPREF6123_0182</name>
</gene>
<name>C2KUL3_9FIRM</name>
<proteinExistence type="predicted"/>
<dbReference type="HOGENOM" id="CLU_3273673_0_0_9"/>
<dbReference type="AlphaFoldDB" id="C2KUL3"/>
<dbReference type="Proteomes" id="UP000004121">
    <property type="component" value="Unassembled WGS sequence"/>
</dbReference>
<dbReference type="STRING" id="585501.HMPREF6123_0182"/>
<comment type="caution">
    <text evidence="1">The sequence shown here is derived from an EMBL/GenBank/DDBJ whole genome shotgun (WGS) entry which is preliminary data.</text>
</comment>
<reference evidence="1 2" key="1">
    <citation type="submission" date="2009-04" db="EMBL/GenBank/DDBJ databases">
        <authorList>
            <person name="Qin X."/>
            <person name="Bachman B."/>
            <person name="Battles P."/>
            <person name="Bell A."/>
            <person name="Bess C."/>
            <person name="Bickham C."/>
            <person name="Chaboub L."/>
            <person name="Chen D."/>
            <person name="Coyle M."/>
            <person name="Deiros D.R."/>
            <person name="Dinh H."/>
            <person name="Forbes L."/>
            <person name="Fowler G."/>
            <person name="Francisco L."/>
            <person name="Fu Q."/>
            <person name="Gubbala S."/>
            <person name="Hale W."/>
            <person name="Han Y."/>
            <person name="Hemphill L."/>
            <person name="Highlander S.K."/>
            <person name="Hirani K."/>
            <person name="Hogues M."/>
            <person name="Jackson L."/>
            <person name="Jakkamsetti A."/>
            <person name="Javaid M."/>
            <person name="Jiang H."/>
            <person name="Korchina V."/>
            <person name="Kovar C."/>
            <person name="Lara F."/>
            <person name="Lee S."/>
            <person name="Mata R."/>
            <person name="Mathew T."/>
            <person name="Moen C."/>
            <person name="Morales K."/>
            <person name="Munidasa M."/>
            <person name="Nazareth L."/>
            <person name="Ngo R."/>
            <person name="Nguyen L."/>
            <person name="Okwuonu G."/>
            <person name="Ongeri F."/>
            <person name="Patil S."/>
            <person name="Petrosino J."/>
            <person name="Pham C."/>
            <person name="Pham P."/>
            <person name="Pu L.-L."/>
            <person name="Puazo M."/>
            <person name="Raj R."/>
            <person name="Reid J."/>
            <person name="Rouhana J."/>
            <person name="Saada N."/>
            <person name="Shang Y."/>
            <person name="Simmons D."/>
            <person name="Thornton R."/>
            <person name="Warren J."/>
            <person name="Weissenberger G."/>
            <person name="Zhang J."/>
            <person name="Zhang L."/>
            <person name="Zhou C."/>
            <person name="Zhu D."/>
            <person name="Muzny D."/>
            <person name="Worley K."/>
            <person name="Gibbs R."/>
        </authorList>
    </citation>
    <scope>NUCLEOTIDE SEQUENCE [LARGE SCALE GENOMIC DNA]</scope>
    <source>
        <strain evidence="1 2">F0268</strain>
    </source>
</reference>
<keyword evidence="2" id="KW-1185">Reference proteome</keyword>
<accession>C2KUL3</accession>
<dbReference type="EMBL" id="ACKX01000018">
    <property type="protein sequence ID" value="EEJ52543.1"/>
    <property type="molecule type" value="Genomic_DNA"/>
</dbReference>
<protein>
    <submittedName>
        <fullName evidence="1">Uncharacterized protein</fullName>
    </submittedName>
</protein>